<comment type="subcellular location">
    <subcellularLocation>
        <location evidence="1">Nucleus</location>
    </subcellularLocation>
</comment>
<dbReference type="PANTHER" id="PTHR31744:SF221">
    <property type="entry name" value="NAC DOMAIN-CONTAINING PROTEIN 43-LIKE"/>
    <property type="match status" value="1"/>
</dbReference>
<feature type="transmembrane region" description="Helical" evidence="6">
    <location>
        <begin position="21"/>
        <end position="41"/>
    </location>
</feature>
<dbReference type="GO" id="GO:0003677">
    <property type="term" value="F:DNA binding"/>
    <property type="evidence" value="ECO:0007669"/>
    <property type="project" value="UniProtKB-KW"/>
</dbReference>
<dbReference type="Proteomes" id="UP001151532">
    <property type="component" value="Chromosome 16"/>
</dbReference>
<keyword evidence="4" id="KW-0804">Transcription</keyword>
<name>A0A9Q0VRM3_SALPP</name>
<dbReference type="InterPro" id="IPR036093">
    <property type="entry name" value="NAC_dom_sf"/>
</dbReference>
<evidence type="ECO:0000256" key="5">
    <source>
        <dbReference type="ARBA" id="ARBA00023242"/>
    </source>
</evidence>
<protein>
    <recommendedName>
        <fullName evidence="7">NAC domain-containing protein</fullName>
    </recommendedName>
</protein>
<reference evidence="8" key="1">
    <citation type="submission" date="2022-11" db="EMBL/GenBank/DDBJ databases">
        <authorList>
            <person name="Hyden B.L."/>
            <person name="Feng K."/>
            <person name="Yates T."/>
            <person name="Jawdy S."/>
            <person name="Smart L.B."/>
            <person name="Muchero W."/>
        </authorList>
    </citation>
    <scope>NUCLEOTIDE SEQUENCE</scope>
    <source>
        <tissue evidence="8">Shoot tip</tissue>
    </source>
</reference>
<dbReference type="AlphaFoldDB" id="A0A9Q0VRM3"/>
<dbReference type="PANTHER" id="PTHR31744">
    <property type="entry name" value="PROTEIN CUP-SHAPED COTYLEDON 2-RELATED"/>
    <property type="match status" value="1"/>
</dbReference>
<evidence type="ECO:0000256" key="1">
    <source>
        <dbReference type="ARBA" id="ARBA00004123"/>
    </source>
</evidence>
<evidence type="ECO:0000256" key="3">
    <source>
        <dbReference type="ARBA" id="ARBA00023125"/>
    </source>
</evidence>
<evidence type="ECO:0000259" key="7">
    <source>
        <dbReference type="PROSITE" id="PS51005"/>
    </source>
</evidence>
<organism evidence="8 9">
    <name type="scientific">Salix purpurea</name>
    <name type="common">Purple osier willow</name>
    <dbReference type="NCBI Taxonomy" id="77065"/>
    <lineage>
        <taxon>Eukaryota</taxon>
        <taxon>Viridiplantae</taxon>
        <taxon>Streptophyta</taxon>
        <taxon>Embryophyta</taxon>
        <taxon>Tracheophyta</taxon>
        <taxon>Spermatophyta</taxon>
        <taxon>Magnoliopsida</taxon>
        <taxon>eudicotyledons</taxon>
        <taxon>Gunneridae</taxon>
        <taxon>Pentapetalae</taxon>
        <taxon>rosids</taxon>
        <taxon>fabids</taxon>
        <taxon>Malpighiales</taxon>
        <taxon>Salicaceae</taxon>
        <taxon>Saliceae</taxon>
        <taxon>Salix</taxon>
    </lineage>
</organism>
<feature type="domain" description="NAC" evidence="7">
    <location>
        <begin position="94"/>
        <end position="252"/>
    </location>
</feature>
<keyword evidence="2" id="KW-0805">Transcription regulation</keyword>
<gene>
    <name evidence="8" type="ORF">OIU79_026337</name>
</gene>
<dbReference type="EMBL" id="JAPFFK010000007">
    <property type="protein sequence ID" value="KAJ6753489.1"/>
    <property type="molecule type" value="Genomic_DNA"/>
</dbReference>
<keyword evidence="5" id="KW-0539">Nucleus</keyword>
<dbReference type="PROSITE" id="PS51005">
    <property type="entry name" value="NAC"/>
    <property type="match status" value="1"/>
</dbReference>
<dbReference type="GO" id="GO:0005634">
    <property type="term" value="C:nucleus"/>
    <property type="evidence" value="ECO:0007669"/>
    <property type="project" value="UniProtKB-SubCell"/>
</dbReference>
<proteinExistence type="predicted"/>
<dbReference type="Pfam" id="PF02365">
    <property type="entry name" value="NAM"/>
    <property type="match status" value="1"/>
</dbReference>
<keyword evidence="6" id="KW-0472">Membrane</keyword>
<reference evidence="8" key="2">
    <citation type="journal article" date="2023" name="Int. J. Mol. Sci.">
        <title>De Novo Assembly and Annotation of 11 Diverse Shrub Willow (Salix) Genomes Reveals Novel Gene Organization in Sex-Linked Regions.</title>
        <authorList>
            <person name="Hyden B."/>
            <person name="Feng K."/>
            <person name="Yates T.B."/>
            <person name="Jawdy S."/>
            <person name="Cereghino C."/>
            <person name="Smart L.B."/>
            <person name="Muchero W."/>
        </authorList>
    </citation>
    <scope>NUCLEOTIDE SEQUENCE</scope>
    <source>
        <tissue evidence="8">Shoot tip</tissue>
    </source>
</reference>
<dbReference type="SUPFAM" id="SSF101941">
    <property type="entry name" value="NAC domain"/>
    <property type="match status" value="1"/>
</dbReference>
<comment type="caution">
    <text evidence="8">The sequence shown here is derived from an EMBL/GenBank/DDBJ whole genome shotgun (WGS) entry which is preliminary data.</text>
</comment>
<evidence type="ECO:0000256" key="4">
    <source>
        <dbReference type="ARBA" id="ARBA00023163"/>
    </source>
</evidence>
<evidence type="ECO:0000313" key="9">
    <source>
        <dbReference type="Proteomes" id="UP001151532"/>
    </source>
</evidence>
<evidence type="ECO:0000313" key="8">
    <source>
        <dbReference type="EMBL" id="KAJ6753489.1"/>
    </source>
</evidence>
<accession>A0A9Q0VRM3</accession>
<keyword evidence="9" id="KW-1185">Reference proteome</keyword>
<keyword evidence="6" id="KW-1133">Transmembrane helix</keyword>
<keyword evidence="3" id="KW-0238">DNA-binding</keyword>
<evidence type="ECO:0000256" key="6">
    <source>
        <dbReference type="SAM" id="Phobius"/>
    </source>
</evidence>
<dbReference type="Gene3D" id="2.170.150.80">
    <property type="entry name" value="NAC domain"/>
    <property type="match status" value="1"/>
</dbReference>
<dbReference type="FunFam" id="2.170.150.80:FF:000003">
    <property type="entry name" value="NAC domain-containing protein"/>
    <property type="match status" value="1"/>
</dbReference>
<keyword evidence="6" id="KW-0812">Transmembrane</keyword>
<feature type="transmembrane region" description="Helical" evidence="6">
    <location>
        <begin position="53"/>
        <end position="70"/>
    </location>
</feature>
<sequence length="473" mass="53543">MHFWTLPSHALQTIINYHDCITLYAPSLLNILVSLVSHFRFSLIFISRSSPSLITCTVIICFQASLPSFIKPSIALAIMPEDMMNLSINGQSQVPPGFRFHPTEEELLHYYLRKKVANEKIDLDVIREVDLNKLEPWDIQEKCKIGSTPQNDWYFFSHKDKKYPTGTRTNRATAAGFWKATGRDKIIYSGFKRIGLRKTLVFYRGRAPHGQKSDWIMHEYRLDDNTHDTNVSNPIGEGIPEEGWVVCRVFRKKNYQKTLESPKSSSSSLDSKAHQILGSGNDGVLDQILLYMGRTCKMENETFSNMNISNNNSSLRFLSSNNSISEGLHERFMHLPRLDSPPLPSIPMSSPSFDQDRSFKSCYQQSYDEMLTENEPSSSNQIGNCAFEMISSSVIHDSKSGQLNDWVTLDRLVASQLNGQESETSKHLSCFSTDPENIQANTSHVYANENDLWGFAKSPSPSSSSDPLCHLSV</sequence>
<dbReference type="GO" id="GO:0006355">
    <property type="term" value="P:regulation of DNA-templated transcription"/>
    <property type="evidence" value="ECO:0007669"/>
    <property type="project" value="InterPro"/>
</dbReference>
<dbReference type="OrthoDB" id="1891465at2759"/>
<dbReference type="InterPro" id="IPR003441">
    <property type="entry name" value="NAC-dom"/>
</dbReference>
<evidence type="ECO:0000256" key="2">
    <source>
        <dbReference type="ARBA" id="ARBA00023015"/>
    </source>
</evidence>